<protein>
    <submittedName>
        <fullName evidence="1">Uncharacterized protein</fullName>
    </submittedName>
</protein>
<evidence type="ECO:0000313" key="2">
    <source>
        <dbReference type="Proteomes" id="UP001239111"/>
    </source>
</evidence>
<organism evidence="1 2">
    <name type="scientific">Eretmocerus hayati</name>
    <dbReference type="NCBI Taxonomy" id="131215"/>
    <lineage>
        <taxon>Eukaryota</taxon>
        <taxon>Metazoa</taxon>
        <taxon>Ecdysozoa</taxon>
        <taxon>Arthropoda</taxon>
        <taxon>Hexapoda</taxon>
        <taxon>Insecta</taxon>
        <taxon>Pterygota</taxon>
        <taxon>Neoptera</taxon>
        <taxon>Endopterygota</taxon>
        <taxon>Hymenoptera</taxon>
        <taxon>Apocrita</taxon>
        <taxon>Proctotrupomorpha</taxon>
        <taxon>Chalcidoidea</taxon>
        <taxon>Aphelinidae</taxon>
        <taxon>Aphelininae</taxon>
        <taxon>Eretmocerus</taxon>
    </lineage>
</organism>
<evidence type="ECO:0000313" key="1">
    <source>
        <dbReference type="EMBL" id="KAJ8679524.1"/>
    </source>
</evidence>
<dbReference type="Proteomes" id="UP001239111">
    <property type="component" value="Chromosome 2"/>
</dbReference>
<name>A0ACC2P7H0_9HYME</name>
<comment type="caution">
    <text evidence="1">The sequence shown here is derived from an EMBL/GenBank/DDBJ whole genome shotgun (WGS) entry which is preliminary data.</text>
</comment>
<accession>A0ACC2P7H0</accession>
<gene>
    <name evidence="1" type="ORF">QAD02_015311</name>
</gene>
<proteinExistence type="predicted"/>
<reference evidence="1" key="1">
    <citation type="submission" date="2023-04" db="EMBL/GenBank/DDBJ databases">
        <title>A chromosome-level genome assembly of the parasitoid wasp Eretmocerus hayati.</title>
        <authorList>
            <person name="Zhong Y."/>
            <person name="Liu S."/>
            <person name="Liu Y."/>
        </authorList>
    </citation>
    <scope>NUCLEOTIDE SEQUENCE</scope>
    <source>
        <strain evidence="1">ZJU_SS_LIU_2023</strain>
    </source>
</reference>
<keyword evidence="2" id="KW-1185">Reference proteome</keyword>
<sequence>MKDGWFDMFRNDAGPTLYTYSNRTPVTGDINLITIFVFFGAIFVAFLLIFPGIRKERLTTFFTVTLLVFVGMTINVAQLGSTWHTSTATIVSSYSVFSRQRMSAEIGGYVGLMHINITYRVLPESADIGDVEFNERFYWRKPHEMTDCFKDALYRGTPFPIISLAEYFSLNEEGFYWGGKYREAGYYASVMLWTSFASWSMTSLLLIMVPRYGAYGMVLTGLFMLFTNFIYWCLLPGDPLVAHVDGSILIFNFGWNYWLLLFAGVACLLAGIVITAIDMIYPHSFSTILEVDYDTPYDRHVIIEDSFDTRRKDAQRKMGRIDDTLSERFSENFMSQVASKLVNGNCGGDSSKSLSYWSYPFPSTPRRIV</sequence>
<dbReference type="EMBL" id="CM056742">
    <property type="protein sequence ID" value="KAJ8679524.1"/>
    <property type="molecule type" value="Genomic_DNA"/>
</dbReference>